<dbReference type="Pfam" id="PF25752">
    <property type="entry name" value="DUF1619_N"/>
    <property type="match status" value="1"/>
</dbReference>
<evidence type="ECO:0000313" key="10">
    <source>
        <dbReference type="EMBL" id="GAB1290136.1"/>
    </source>
</evidence>
<dbReference type="InterPro" id="IPR011677">
    <property type="entry name" value="TCTN1-3_dom"/>
</dbReference>
<dbReference type="EMBL" id="BAAFST010000005">
    <property type="protein sequence ID" value="GAB1290136.1"/>
    <property type="molecule type" value="Genomic_DNA"/>
</dbReference>
<evidence type="ECO:0000256" key="6">
    <source>
        <dbReference type="SAM" id="MobiDB-lite"/>
    </source>
</evidence>
<feature type="chain" id="PRO_5046969986" evidence="7">
    <location>
        <begin position="22"/>
        <end position="616"/>
    </location>
</feature>
<evidence type="ECO:0000256" key="5">
    <source>
        <dbReference type="ARBA" id="ARBA00023180"/>
    </source>
</evidence>
<dbReference type="PANTHER" id="PTHR14611:SF1">
    <property type="entry name" value="TECTONIC-1"/>
    <property type="match status" value="1"/>
</dbReference>
<evidence type="ECO:0000256" key="2">
    <source>
        <dbReference type="ARBA" id="ARBA00011495"/>
    </source>
</evidence>
<dbReference type="InterPro" id="IPR040354">
    <property type="entry name" value="TCTN1-3"/>
</dbReference>
<feature type="signal peptide" evidence="7">
    <location>
        <begin position="1"/>
        <end position="21"/>
    </location>
</feature>
<keyword evidence="4" id="KW-0970">Cilium biogenesis/degradation</keyword>
<gene>
    <name evidence="10" type="ORF">APTSU1_000536600</name>
</gene>
<protein>
    <submittedName>
        <fullName evidence="10">Tectonic-1</fullName>
    </submittedName>
</protein>
<evidence type="ECO:0000259" key="8">
    <source>
        <dbReference type="Pfam" id="PF07773"/>
    </source>
</evidence>
<proteinExistence type="inferred from homology"/>
<name>A0ABQ0ESW4_APOSI</name>
<keyword evidence="3 7" id="KW-0732">Signal</keyword>
<feature type="domain" description="Tectonic-1-3 N-terminal" evidence="9">
    <location>
        <begin position="58"/>
        <end position="179"/>
    </location>
</feature>
<comment type="similarity">
    <text evidence="1">Belongs to the tectonic family.</text>
</comment>
<reference evidence="10 11" key="1">
    <citation type="submission" date="2024-08" db="EMBL/GenBank/DDBJ databases">
        <title>The draft genome of Apodemus speciosus.</title>
        <authorList>
            <person name="Nabeshima K."/>
            <person name="Suzuki S."/>
            <person name="Onuma M."/>
        </authorList>
    </citation>
    <scope>NUCLEOTIDE SEQUENCE [LARGE SCALE GENOMIC DNA]</scope>
    <source>
        <strain evidence="10">IB14-021</strain>
    </source>
</reference>
<feature type="compositionally biased region" description="Polar residues" evidence="6">
    <location>
        <begin position="42"/>
        <end position="58"/>
    </location>
</feature>
<feature type="domain" description="Tectonic-1-3" evidence="8">
    <location>
        <begin position="209"/>
        <end position="374"/>
    </location>
</feature>
<dbReference type="InterPro" id="IPR057724">
    <property type="entry name" value="TCTN1-3_N"/>
</dbReference>
<keyword evidence="5" id="KW-0325">Glycoprotein</keyword>
<comment type="caution">
    <text evidence="10">The sequence shown here is derived from an EMBL/GenBank/DDBJ whole genome shotgun (WGS) entry which is preliminary data.</text>
</comment>
<comment type="subunit">
    <text evidence="2">Part of the tectonic-like complex (also named B9 complex).</text>
</comment>
<dbReference type="Proteomes" id="UP001623349">
    <property type="component" value="Unassembled WGS sequence"/>
</dbReference>
<evidence type="ECO:0000256" key="7">
    <source>
        <dbReference type="SAM" id="SignalP"/>
    </source>
</evidence>
<evidence type="ECO:0000313" key="11">
    <source>
        <dbReference type="Proteomes" id="UP001623349"/>
    </source>
</evidence>
<evidence type="ECO:0000259" key="9">
    <source>
        <dbReference type="Pfam" id="PF25752"/>
    </source>
</evidence>
<feature type="region of interest" description="Disordered" evidence="6">
    <location>
        <begin position="31"/>
        <end position="72"/>
    </location>
</feature>
<dbReference type="Pfam" id="PF07773">
    <property type="entry name" value="TCTN_DUF1619"/>
    <property type="match status" value="2"/>
</dbReference>
<accession>A0ABQ0ESW4</accession>
<organism evidence="10 11">
    <name type="scientific">Apodemus speciosus</name>
    <name type="common">Large Japanese field mouse</name>
    <dbReference type="NCBI Taxonomy" id="105296"/>
    <lineage>
        <taxon>Eukaryota</taxon>
        <taxon>Metazoa</taxon>
        <taxon>Chordata</taxon>
        <taxon>Craniata</taxon>
        <taxon>Vertebrata</taxon>
        <taxon>Euteleostomi</taxon>
        <taxon>Mammalia</taxon>
        <taxon>Eutheria</taxon>
        <taxon>Euarchontoglires</taxon>
        <taxon>Glires</taxon>
        <taxon>Rodentia</taxon>
        <taxon>Myomorpha</taxon>
        <taxon>Muroidea</taxon>
        <taxon>Muridae</taxon>
        <taxon>Murinae</taxon>
        <taxon>Apodemus</taxon>
    </lineage>
</organism>
<evidence type="ECO:0000256" key="1">
    <source>
        <dbReference type="ARBA" id="ARBA00007633"/>
    </source>
</evidence>
<feature type="domain" description="Tectonic-1-3" evidence="8">
    <location>
        <begin position="383"/>
        <end position="589"/>
    </location>
</feature>
<evidence type="ECO:0000256" key="3">
    <source>
        <dbReference type="ARBA" id="ARBA00022729"/>
    </source>
</evidence>
<dbReference type="PANTHER" id="PTHR14611">
    <property type="entry name" value="TECTONIC FAMILY MEMBER"/>
    <property type="match status" value="1"/>
</dbReference>
<keyword evidence="11" id="KW-1185">Reference proteome</keyword>
<evidence type="ECO:0000256" key="4">
    <source>
        <dbReference type="ARBA" id="ARBA00022794"/>
    </source>
</evidence>
<sequence>MGSRGLLSLLLLLLNCCTSWSTQVVATPAAATPAVTKEELNSTEATPTTLRPSQSPRTPGTPRAPERSGPRPTPVTDVAALCVCDLLPAQCDVNCCCDPDCSPTDFSIFSACSIPVVTGDRQFCSQKAAFYSMNLTADPPHRDFKLVDQINPSVFCIHISNYKPALSFANPEVPDENNFNRLMGTSGGFTLSAESDGPQPTKYEVLGLKYGAPLQTAGGSSGSFLKLPSPLTSSLCTDQNPAAFLVNQAFECSRKVDIEQCEGVEALSMAHYSSPAILRVPNSTTQVSIKIQSVMYRSLNHTLTPLEGHGVLWPSLVSSGQDRLCSNVVLQVQYSMLYTATGQIQEAGLSLVLGTLSSAVSLLQQKFAIDFVQHGSKPVPLSGNPGYRVGLPLAAGLQPQKGMSGITQTANRQGQLTVLRSTGEQDCLAREGLRAPVLFGYNVQSGCQLRLTGTIPCPLLAQKMQDLLRGQAFPDYVAAFGNSRSQDVQDWVPVHFVTFPSNRKGLRVDQASLELKYLSASASRVLGIKGSCQLPVALGIEVKWTKYGSLLNPQARIVNVTAQLLSIPEPLPGPERTIVISTAVTFVDVSAPAEAGFRAPPTINARLPFSFFFPFV</sequence>